<evidence type="ECO:0000313" key="2">
    <source>
        <dbReference type="Proteomes" id="UP000469011"/>
    </source>
</evidence>
<dbReference type="AlphaFoldDB" id="A0A6N9T7D8"/>
<gene>
    <name evidence="1" type="ORF">GTK09_22590</name>
</gene>
<dbReference type="Pfam" id="PF00378">
    <property type="entry name" value="ECH_1"/>
    <property type="match status" value="1"/>
</dbReference>
<comment type="caution">
    <text evidence="1">The sequence shown here is derived from an EMBL/GenBank/DDBJ whole genome shotgun (WGS) entry which is preliminary data.</text>
</comment>
<keyword evidence="2" id="KW-1185">Reference proteome</keyword>
<sequence>MPDETPSLQTLSFEKAGSTGWITLDRPQAMNALTLPMYERLAEICEGVTLDGDLRCLVILGAGERAFAAGTDIAAFRDVTEEAAVLAYEALMERVFGAIEACPVPVIAAMAGAATGGGAAIACAADIRIACDNLRFGFPIARTLGNALSVENLARVGELIGMGLTRELLLTARLVDAREAAACGLVSRVVADREALVAAAAEMAEAIAGLAPITLSATKEALRRLRRDGAGASDRDLILKAYLSEDFREAVAAFGEKRRPVFKGR</sequence>
<protein>
    <submittedName>
        <fullName evidence="1">Enoyl-CoA hydratase</fullName>
        <ecNumber evidence="1">4.2.1.17</ecNumber>
    </submittedName>
</protein>
<dbReference type="CDD" id="cd06558">
    <property type="entry name" value="crotonase-like"/>
    <property type="match status" value="1"/>
</dbReference>
<keyword evidence="1" id="KW-0456">Lyase</keyword>
<evidence type="ECO:0000313" key="1">
    <source>
        <dbReference type="EMBL" id="NDW07211.1"/>
    </source>
</evidence>
<dbReference type="EMBL" id="JAAAMG010000025">
    <property type="protein sequence ID" value="NDW07211.1"/>
    <property type="molecule type" value="Genomic_DNA"/>
</dbReference>
<dbReference type="PANTHER" id="PTHR11941:SF54">
    <property type="entry name" value="ENOYL-COA HYDRATASE, MITOCHONDRIAL"/>
    <property type="match status" value="1"/>
</dbReference>
<dbReference type="RefSeq" id="WP_163465665.1">
    <property type="nucleotide sequence ID" value="NZ_JAAAMG010000025.1"/>
</dbReference>
<reference evidence="1 2" key="1">
    <citation type="submission" date="2020-01" db="EMBL/GenBank/DDBJ databases">
        <title>Jiella pacifica sp. nov.</title>
        <authorList>
            <person name="Xue Z."/>
            <person name="Zhu S."/>
            <person name="Chen J."/>
            <person name="Yang J."/>
        </authorList>
    </citation>
    <scope>NUCLEOTIDE SEQUENCE [LARGE SCALE GENOMIC DNA]</scope>
    <source>
        <strain evidence="1 2">40Bstr34</strain>
    </source>
</reference>
<dbReference type="Gene3D" id="3.90.226.10">
    <property type="entry name" value="2-enoyl-CoA Hydratase, Chain A, domain 1"/>
    <property type="match status" value="1"/>
</dbReference>
<dbReference type="EC" id="4.2.1.17" evidence="1"/>
<dbReference type="InterPro" id="IPR029045">
    <property type="entry name" value="ClpP/crotonase-like_dom_sf"/>
</dbReference>
<organism evidence="1 2">
    <name type="scientific">Jiella pacifica</name>
    <dbReference type="NCBI Taxonomy" id="2696469"/>
    <lineage>
        <taxon>Bacteria</taxon>
        <taxon>Pseudomonadati</taxon>
        <taxon>Pseudomonadota</taxon>
        <taxon>Alphaproteobacteria</taxon>
        <taxon>Hyphomicrobiales</taxon>
        <taxon>Aurantimonadaceae</taxon>
        <taxon>Jiella</taxon>
    </lineage>
</organism>
<proteinExistence type="predicted"/>
<dbReference type="Proteomes" id="UP000469011">
    <property type="component" value="Unassembled WGS sequence"/>
</dbReference>
<dbReference type="PANTHER" id="PTHR11941">
    <property type="entry name" value="ENOYL-COA HYDRATASE-RELATED"/>
    <property type="match status" value="1"/>
</dbReference>
<dbReference type="NCBIfam" id="NF004796">
    <property type="entry name" value="PRK06144.1"/>
    <property type="match status" value="1"/>
</dbReference>
<dbReference type="GO" id="GO:0004300">
    <property type="term" value="F:enoyl-CoA hydratase activity"/>
    <property type="evidence" value="ECO:0007669"/>
    <property type="project" value="UniProtKB-EC"/>
</dbReference>
<name>A0A6N9T7D8_9HYPH</name>
<dbReference type="InterPro" id="IPR001753">
    <property type="entry name" value="Enoyl-CoA_hydra/iso"/>
</dbReference>
<dbReference type="SUPFAM" id="SSF52096">
    <property type="entry name" value="ClpP/crotonase"/>
    <property type="match status" value="1"/>
</dbReference>
<dbReference type="GO" id="GO:0006635">
    <property type="term" value="P:fatty acid beta-oxidation"/>
    <property type="evidence" value="ECO:0007669"/>
    <property type="project" value="TreeGrafter"/>
</dbReference>
<accession>A0A6N9T7D8</accession>